<keyword evidence="2" id="KW-0812">Transmembrane</keyword>
<proteinExistence type="predicted"/>
<keyword evidence="2" id="KW-1133">Transmembrane helix</keyword>
<name>A0A1J7C9U9_9ACTN</name>
<organism evidence="3 4">
    <name type="scientific">Mangrovactinospora gilvigrisea</name>
    <dbReference type="NCBI Taxonomy" id="1428644"/>
    <lineage>
        <taxon>Bacteria</taxon>
        <taxon>Bacillati</taxon>
        <taxon>Actinomycetota</taxon>
        <taxon>Actinomycetes</taxon>
        <taxon>Kitasatosporales</taxon>
        <taxon>Streptomycetaceae</taxon>
        <taxon>Mangrovactinospora</taxon>
    </lineage>
</organism>
<dbReference type="STRING" id="1428644.BIV57_06465"/>
<reference evidence="3 4" key="1">
    <citation type="submission" date="2016-10" db="EMBL/GenBank/DDBJ databases">
        <title>Genome sequence of Streptomyces gilvigriseus MUSC 26.</title>
        <authorList>
            <person name="Lee L.-H."/>
            <person name="Ser H.-L."/>
        </authorList>
    </citation>
    <scope>NUCLEOTIDE SEQUENCE [LARGE SCALE GENOMIC DNA]</scope>
    <source>
        <strain evidence="3 4">MUSC 26</strain>
    </source>
</reference>
<evidence type="ECO:0008006" key="5">
    <source>
        <dbReference type="Google" id="ProtNLM"/>
    </source>
</evidence>
<dbReference type="AlphaFoldDB" id="A0A1J7C9U9"/>
<feature type="transmembrane region" description="Helical" evidence="2">
    <location>
        <begin position="46"/>
        <end position="69"/>
    </location>
</feature>
<protein>
    <recommendedName>
        <fullName evidence="5">DUF2510 domain-containing protein</fullName>
    </recommendedName>
</protein>
<evidence type="ECO:0000256" key="1">
    <source>
        <dbReference type="SAM" id="MobiDB-lite"/>
    </source>
</evidence>
<keyword evidence="4" id="KW-1185">Reference proteome</keyword>
<evidence type="ECO:0000256" key="2">
    <source>
        <dbReference type="SAM" id="Phobius"/>
    </source>
</evidence>
<comment type="caution">
    <text evidence="3">The sequence shown here is derived from an EMBL/GenBank/DDBJ whole genome shotgun (WGS) entry which is preliminary data.</text>
</comment>
<gene>
    <name evidence="3" type="ORF">BIV57_06465</name>
</gene>
<accession>A0A1J7C9U9</accession>
<feature type="region of interest" description="Disordered" evidence="1">
    <location>
        <begin position="73"/>
        <end position="112"/>
    </location>
</feature>
<evidence type="ECO:0000313" key="3">
    <source>
        <dbReference type="EMBL" id="OIV38304.1"/>
    </source>
</evidence>
<dbReference type="RefSeq" id="WP_071655713.1">
    <property type="nucleotide sequence ID" value="NZ_MLCF01000025.1"/>
</dbReference>
<dbReference type="Proteomes" id="UP000243342">
    <property type="component" value="Unassembled WGS sequence"/>
</dbReference>
<evidence type="ECO:0000313" key="4">
    <source>
        <dbReference type="Proteomes" id="UP000243342"/>
    </source>
</evidence>
<dbReference type="EMBL" id="MLCF01000025">
    <property type="protein sequence ID" value="OIV38304.1"/>
    <property type="molecule type" value="Genomic_DNA"/>
</dbReference>
<sequence length="284" mass="28687">MSDYTPPPAGWYPVENGFERRWDGDAWTDDIRPAAPPAARRRNRRVIGAAVAAGVILLAAGAGGTYLALRGNGSPSHTAAASPSPRPSAPRPSQGGGGGSAAPSAPAAPPGTVLDAVNGITLPVPKGWTAEAASSTNGLAFMSIGKYSCPQSKQGCVRGSASTYLAKGATAKAAAASDIAANAKDGYGTLKSHTVLEQKPVTVAGKPGYLIRWKVTPTSGASGYVESVTFPSPNPQATAGHYYATLRFGFDATPTAPKPSVMDTIVTGTQLYTGGTTSGPTTAT</sequence>
<dbReference type="OrthoDB" id="4463773at2"/>
<keyword evidence="2" id="KW-0472">Membrane</keyword>